<gene>
    <name evidence="3" type="ORF">PXEA_LOCUS17194</name>
</gene>
<dbReference type="Pfam" id="PF00004">
    <property type="entry name" value="AAA"/>
    <property type="match status" value="1"/>
</dbReference>
<sequence length="192" mass="20795">MHFVRCLKTKASSFSSPWASVSSDDGSWARAALLSGPPGIGKTTTAGVVCRELIFTTIELNASDVRSKRTLHAILSDALGMHSLAGMATGTESSLSSRHHALIMDEVDGMTGNNDRGGMQELISLIKTTRIPIICMCNDRQSVKVGHLVVVNFNLFLPLCYYSYEHKSSGFQDQDVVVFGMVAVSLRLLEEG</sequence>
<dbReference type="InterPro" id="IPR003959">
    <property type="entry name" value="ATPase_AAA_core"/>
</dbReference>
<dbReference type="InterPro" id="IPR027417">
    <property type="entry name" value="P-loop_NTPase"/>
</dbReference>
<proteinExistence type="predicted"/>
<reference evidence="3" key="1">
    <citation type="submission" date="2018-11" db="EMBL/GenBank/DDBJ databases">
        <authorList>
            <consortium name="Pathogen Informatics"/>
        </authorList>
    </citation>
    <scope>NUCLEOTIDE SEQUENCE</scope>
</reference>
<evidence type="ECO:0000259" key="2">
    <source>
        <dbReference type="Pfam" id="PF00004"/>
    </source>
</evidence>
<dbReference type="OrthoDB" id="446168at2759"/>
<accession>A0A3S5CNN0</accession>
<dbReference type="FunFam" id="3.40.50.300:FF:000395">
    <property type="entry name" value="Replication factor C subunit 1"/>
    <property type="match status" value="1"/>
</dbReference>
<dbReference type="Gene3D" id="3.40.50.300">
    <property type="entry name" value="P-loop containing nucleotide triphosphate hydrolases"/>
    <property type="match status" value="1"/>
</dbReference>
<keyword evidence="1" id="KW-0235">DNA replication</keyword>
<evidence type="ECO:0000256" key="1">
    <source>
        <dbReference type="ARBA" id="ARBA00022705"/>
    </source>
</evidence>
<dbReference type="PANTHER" id="PTHR23389:SF6">
    <property type="entry name" value="REPLICATION FACTOR C SUBUNIT 1"/>
    <property type="match status" value="1"/>
</dbReference>
<dbReference type="GO" id="GO:0003677">
    <property type="term" value="F:DNA binding"/>
    <property type="evidence" value="ECO:0007669"/>
    <property type="project" value="TreeGrafter"/>
</dbReference>
<dbReference type="GO" id="GO:0016887">
    <property type="term" value="F:ATP hydrolysis activity"/>
    <property type="evidence" value="ECO:0007669"/>
    <property type="project" value="InterPro"/>
</dbReference>
<dbReference type="GO" id="GO:0006260">
    <property type="term" value="P:DNA replication"/>
    <property type="evidence" value="ECO:0007669"/>
    <property type="project" value="UniProtKB-KW"/>
</dbReference>
<dbReference type="EMBL" id="CAAALY010063711">
    <property type="protein sequence ID" value="VEL23754.1"/>
    <property type="molecule type" value="Genomic_DNA"/>
</dbReference>
<protein>
    <recommendedName>
        <fullName evidence="2">ATPase AAA-type core domain-containing protein</fullName>
    </recommendedName>
</protein>
<keyword evidence="4" id="KW-1185">Reference proteome</keyword>
<dbReference type="SUPFAM" id="SSF52540">
    <property type="entry name" value="P-loop containing nucleoside triphosphate hydrolases"/>
    <property type="match status" value="1"/>
</dbReference>
<feature type="domain" description="ATPase AAA-type core" evidence="2">
    <location>
        <begin position="33"/>
        <end position="142"/>
    </location>
</feature>
<dbReference type="GO" id="GO:0005524">
    <property type="term" value="F:ATP binding"/>
    <property type="evidence" value="ECO:0007669"/>
    <property type="project" value="InterPro"/>
</dbReference>
<name>A0A3S5CNN0_9PLAT</name>
<organism evidence="3 4">
    <name type="scientific">Protopolystoma xenopodis</name>
    <dbReference type="NCBI Taxonomy" id="117903"/>
    <lineage>
        <taxon>Eukaryota</taxon>
        <taxon>Metazoa</taxon>
        <taxon>Spiralia</taxon>
        <taxon>Lophotrochozoa</taxon>
        <taxon>Platyhelminthes</taxon>
        <taxon>Monogenea</taxon>
        <taxon>Polyopisthocotylea</taxon>
        <taxon>Polystomatidea</taxon>
        <taxon>Polystomatidae</taxon>
        <taxon>Protopolystoma</taxon>
    </lineage>
</organism>
<evidence type="ECO:0000313" key="4">
    <source>
        <dbReference type="Proteomes" id="UP000784294"/>
    </source>
</evidence>
<evidence type="ECO:0000313" key="3">
    <source>
        <dbReference type="EMBL" id="VEL23754.1"/>
    </source>
</evidence>
<comment type="caution">
    <text evidence="3">The sequence shown here is derived from an EMBL/GenBank/DDBJ whole genome shotgun (WGS) entry which is preliminary data.</text>
</comment>
<dbReference type="AlphaFoldDB" id="A0A3S5CNN0"/>
<dbReference type="Proteomes" id="UP000784294">
    <property type="component" value="Unassembled WGS sequence"/>
</dbReference>
<dbReference type="CDD" id="cd00009">
    <property type="entry name" value="AAA"/>
    <property type="match status" value="1"/>
</dbReference>
<dbReference type="GO" id="GO:0005634">
    <property type="term" value="C:nucleus"/>
    <property type="evidence" value="ECO:0007669"/>
    <property type="project" value="TreeGrafter"/>
</dbReference>
<dbReference type="PANTHER" id="PTHR23389">
    <property type="entry name" value="CHROMOSOME TRANSMISSION FIDELITY FACTOR 18"/>
    <property type="match status" value="1"/>
</dbReference>